<gene>
    <name evidence="1" type="ORF">SDC9_173923</name>
</gene>
<accession>A0A645GHT5</accession>
<sequence>MLLHLEHFSPHGQPGLAEGDLLFHHHARELLLIARREHRTAERHAREPVVDDLRRGHADVQQLAGSAVGDGGFRHV</sequence>
<proteinExistence type="predicted"/>
<name>A0A645GHT5_9ZZZZ</name>
<dbReference type="EMBL" id="VSSQ01076036">
    <property type="protein sequence ID" value="MPN26498.1"/>
    <property type="molecule type" value="Genomic_DNA"/>
</dbReference>
<protein>
    <submittedName>
        <fullName evidence="1">Uncharacterized protein</fullName>
    </submittedName>
</protein>
<evidence type="ECO:0000313" key="1">
    <source>
        <dbReference type="EMBL" id="MPN26498.1"/>
    </source>
</evidence>
<dbReference type="AlphaFoldDB" id="A0A645GHT5"/>
<organism evidence="1">
    <name type="scientific">bioreactor metagenome</name>
    <dbReference type="NCBI Taxonomy" id="1076179"/>
    <lineage>
        <taxon>unclassified sequences</taxon>
        <taxon>metagenomes</taxon>
        <taxon>ecological metagenomes</taxon>
    </lineage>
</organism>
<reference evidence="1" key="1">
    <citation type="submission" date="2019-08" db="EMBL/GenBank/DDBJ databases">
        <authorList>
            <person name="Kucharzyk K."/>
            <person name="Murdoch R.W."/>
            <person name="Higgins S."/>
            <person name="Loffler F."/>
        </authorList>
    </citation>
    <scope>NUCLEOTIDE SEQUENCE</scope>
</reference>
<comment type="caution">
    <text evidence="1">The sequence shown here is derived from an EMBL/GenBank/DDBJ whole genome shotgun (WGS) entry which is preliminary data.</text>
</comment>